<protein>
    <submittedName>
        <fullName evidence="1">Lipid carrier protein YhbT</fullName>
    </submittedName>
</protein>
<name>A0ACC5SS83_ENSAD</name>
<dbReference type="EMBL" id="JAGGJR010000002">
    <property type="protein sequence ID" value="MBP1871665.1"/>
    <property type="molecule type" value="Genomic_DNA"/>
</dbReference>
<reference evidence="1" key="1">
    <citation type="submission" date="2021-03" db="EMBL/GenBank/DDBJ databases">
        <title>Genomic Encyclopedia of Type Strains, Phase IV (KMG-IV): sequencing the most valuable type-strain genomes for metagenomic binning, comparative biology and taxonomic classification.</title>
        <authorList>
            <person name="Goeker M."/>
        </authorList>
    </citation>
    <scope>NUCLEOTIDE SEQUENCE</scope>
    <source>
        <strain evidence="1">DSM 18131</strain>
    </source>
</reference>
<evidence type="ECO:0000313" key="1">
    <source>
        <dbReference type="EMBL" id="MBP1871665.1"/>
    </source>
</evidence>
<comment type="caution">
    <text evidence="1">The sequence shown here is derived from an EMBL/GenBank/DDBJ whole genome shotgun (WGS) entry which is preliminary data.</text>
</comment>
<organism evidence="1 2">
    <name type="scientific">Ensifer adhaerens</name>
    <name type="common">Sinorhizobium morelense</name>
    <dbReference type="NCBI Taxonomy" id="106592"/>
    <lineage>
        <taxon>Bacteria</taxon>
        <taxon>Pseudomonadati</taxon>
        <taxon>Pseudomonadota</taxon>
        <taxon>Alphaproteobacteria</taxon>
        <taxon>Hyphomicrobiales</taxon>
        <taxon>Rhizobiaceae</taxon>
        <taxon>Sinorhizobium/Ensifer group</taxon>
        <taxon>Ensifer</taxon>
    </lineage>
</organism>
<dbReference type="Proteomes" id="UP000823773">
    <property type="component" value="Unassembled WGS sequence"/>
</dbReference>
<sequence length="181" mass="19934">MPPFFAPFSCRQPMTLPFAMTAPLRFAPLPLIEHATRLVFAQVVRQHPDLFDRLGEHADKRYAFVPTDLPLGFLIEPAARRISVHRKPHLPAADACMGGTFVLLLALLEGQLDGDAVFFSRSLTITGDMEAMLALRNALDDCNIDLPADIALMSGPFAPLVRRAASEIRTRALSGEAARWN</sequence>
<proteinExistence type="predicted"/>
<accession>A0ACC5SS83</accession>
<evidence type="ECO:0000313" key="2">
    <source>
        <dbReference type="Proteomes" id="UP000823773"/>
    </source>
</evidence>
<keyword evidence="2" id="KW-1185">Reference proteome</keyword>
<gene>
    <name evidence="1" type="ORF">J2Z19_001377</name>
</gene>